<evidence type="ECO:0000256" key="3">
    <source>
        <dbReference type="ARBA" id="ARBA00022989"/>
    </source>
</evidence>
<reference evidence="7 8" key="1">
    <citation type="submission" date="2015-11" db="EMBL/GenBank/DDBJ databases">
        <title>Genomic analysis of 38 Legionella species identifies large and diverse effector repertoires.</title>
        <authorList>
            <person name="Burstein D."/>
            <person name="Amaro F."/>
            <person name="Zusman T."/>
            <person name="Lifshitz Z."/>
            <person name="Cohen O."/>
            <person name="Gilbert J.A."/>
            <person name="Pupko T."/>
            <person name="Shuman H.A."/>
            <person name="Segal G."/>
        </authorList>
    </citation>
    <scope>NUCLEOTIDE SEQUENCE [LARGE SCALE GENOMIC DNA]</scope>
    <source>
        <strain evidence="7 8">Mt.St.Helens-9</strain>
    </source>
</reference>
<feature type="domain" description="Integral membrane bound transporter" evidence="6">
    <location>
        <begin position="26"/>
        <end position="156"/>
    </location>
</feature>
<comment type="subcellular location">
    <subcellularLocation>
        <location evidence="1">Membrane</location>
        <topology evidence="1">Multi-pass membrane protein</topology>
    </subcellularLocation>
</comment>
<dbReference type="STRING" id="452.Lspi_1358"/>
<feature type="transmembrane region" description="Helical" evidence="5">
    <location>
        <begin position="112"/>
        <end position="129"/>
    </location>
</feature>
<dbReference type="AlphaFoldDB" id="A0A0W0Z5X1"/>
<gene>
    <name evidence="7" type="ORF">Lspi_1358</name>
</gene>
<keyword evidence="4 5" id="KW-0472">Membrane</keyword>
<dbReference type="RefSeq" id="WP_058483267.1">
    <property type="nucleotide sequence ID" value="NZ_CAAAII010000014.1"/>
</dbReference>
<evidence type="ECO:0000259" key="6">
    <source>
        <dbReference type="Pfam" id="PF13515"/>
    </source>
</evidence>
<dbReference type="Pfam" id="PF13515">
    <property type="entry name" value="FUSC_2"/>
    <property type="match status" value="1"/>
</dbReference>
<dbReference type="OrthoDB" id="5653992at2"/>
<feature type="transmembrane region" description="Helical" evidence="5">
    <location>
        <begin position="39"/>
        <end position="58"/>
    </location>
</feature>
<dbReference type="EMBL" id="LNYX01000013">
    <property type="protein sequence ID" value="KTD64551.1"/>
    <property type="molecule type" value="Genomic_DNA"/>
</dbReference>
<evidence type="ECO:0000256" key="2">
    <source>
        <dbReference type="ARBA" id="ARBA00022692"/>
    </source>
</evidence>
<dbReference type="PATRIC" id="fig|452.5.peg.1499"/>
<dbReference type="GO" id="GO:0016020">
    <property type="term" value="C:membrane"/>
    <property type="evidence" value="ECO:0007669"/>
    <property type="project" value="UniProtKB-SubCell"/>
</dbReference>
<dbReference type="Proteomes" id="UP000054877">
    <property type="component" value="Unassembled WGS sequence"/>
</dbReference>
<evidence type="ECO:0000313" key="8">
    <source>
        <dbReference type="Proteomes" id="UP000054877"/>
    </source>
</evidence>
<feature type="transmembrane region" description="Helical" evidence="5">
    <location>
        <begin position="65"/>
        <end position="82"/>
    </location>
</feature>
<evidence type="ECO:0000313" key="7">
    <source>
        <dbReference type="EMBL" id="KTD64551.1"/>
    </source>
</evidence>
<proteinExistence type="predicted"/>
<evidence type="ECO:0000256" key="4">
    <source>
        <dbReference type="ARBA" id="ARBA00023136"/>
    </source>
</evidence>
<protein>
    <submittedName>
        <fullName evidence="7">Fusaric acid resistance protein family protein</fullName>
    </submittedName>
</protein>
<feature type="transmembrane region" description="Helical" evidence="5">
    <location>
        <begin position="88"/>
        <end position="105"/>
    </location>
</feature>
<evidence type="ECO:0000256" key="5">
    <source>
        <dbReference type="SAM" id="Phobius"/>
    </source>
</evidence>
<comment type="caution">
    <text evidence="7">The sequence shown here is derived from an EMBL/GenBank/DDBJ whole genome shotgun (WGS) entry which is preliminary data.</text>
</comment>
<feature type="transmembrane region" description="Helical" evidence="5">
    <location>
        <begin position="141"/>
        <end position="163"/>
    </location>
</feature>
<evidence type="ECO:0000256" key="1">
    <source>
        <dbReference type="ARBA" id="ARBA00004141"/>
    </source>
</evidence>
<accession>A0A0W0Z5X1</accession>
<sequence>MQHARTLKKKLEYARFIHLLIIYLTALVIFLFSTVPHRQWILLTVLVVSAGIEPGLILKRSIHRILGTLSALIVLLPLLYIMQLNYRLIPIVFAIALIGMVVSSLNPARYDISVFFITVTVFLLLAQTMQDNTPEGPFEMVINRGICTLIGIIIVMTSDYFLFGTYQYSQKLYLYHQIMIYDLLKNTGREIKQARDNEVNSVLFIERLRNNFIHKFSLIETSSENLMLDLKASEPIKQRVQSFHKLIWEIRRLIFALNFSELLVPSPEASRTHWLRYTTLMAKARQEFINIEKRK</sequence>
<keyword evidence="3 5" id="KW-1133">Transmembrane helix</keyword>
<keyword evidence="8" id="KW-1185">Reference proteome</keyword>
<keyword evidence="2 5" id="KW-0812">Transmembrane</keyword>
<feature type="transmembrane region" description="Helical" evidence="5">
    <location>
        <begin position="12"/>
        <end position="33"/>
    </location>
</feature>
<name>A0A0W0Z5X1_LEGSP</name>
<dbReference type="InterPro" id="IPR049453">
    <property type="entry name" value="Memb_transporter_dom"/>
</dbReference>
<organism evidence="7 8">
    <name type="scientific">Legionella spiritensis</name>
    <dbReference type="NCBI Taxonomy" id="452"/>
    <lineage>
        <taxon>Bacteria</taxon>
        <taxon>Pseudomonadati</taxon>
        <taxon>Pseudomonadota</taxon>
        <taxon>Gammaproteobacteria</taxon>
        <taxon>Legionellales</taxon>
        <taxon>Legionellaceae</taxon>
        <taxon>Legionella</taxon>
    </lineage>
</organism>